<reference evidence="14 15" key="1">
    <citation type="submission" date="2020-07" db="EMBL/GenBank/DDBJ databases">
        <title>Draft genome and description of Corynebacterium haemomassiliense strain Marseile-Q3615 sp. nov.</title>
        <authorList>
            <person name="Boxberger M."/>
            <person name="La Scola B."/>
        </authorList>
    </citation>
    <scope>NUCLEOTIDE SEQUENCE [LARGE SCALE GENOMIC DNA]</scope>
    <source>
        <strain evidence="14 15">Marseille-Q3615</strain>
    </source>
</reference>
<dbReference type="Pfam" id="PF00821">
    <property type="entry name" value="PEPCK_GTP"/>
    <property type="match status" value="1"/>
</dbReference>
<keyword evidence="4 11" id="KW-0312">Gluconeogenesis</keyword>
<keyword evidence="8 11" id="KW-0342">GTP-binding</keyword>
<dbReference type="GO" id="GO:0030145">
    <property type="term" value="F:manganese ion binding"/>
    <property type="evidence" value="ECO:0007669"/>
    <property type="project" value="UniProtKB-UniRule"/>
</dbReference>
<feature type="binding site" evidence="11">
    <location>
        <position position="248"/>
    </location>
    <ligand>
        <name>Mn(2+)</name>
        <dbReference type="ChEBI" id="CHEBI:29035"/>
    </ligand>
</feature>
<accession>A0A7W2I409</accession>
<feature type="domain" description="Phosphoenolpyruvate carboxykinase GTP-utilising N-terminal" evidence="13">
    <location>
        <begin position="22"/>
        <end position="240"/>
    </location>
</feature>
<dbReference type="GO" id="GO:0042594">
    <property type="term" value="P:response to starvation"/>
    <property type="evidence" value="ECO:0007669"/>
    <property type="project" value="TreeGrafter"/>
</dbReference>
<dbReference type="SUPFAM" id="SSF68923">
    <property type="entry name" value="PEP carboxykinase N-terminal domain"/>
    <property type="match status" value="1"/>
</dbReference>
<evidence type="ECO:0000313" key="14">
    <source>
        <dbReference type="EMBL" id="MBA5244608.1"/>
    </source>
</evidence>
<feature type="binding site" evidence="11">
    <location>
        <position position="228"/>
    </location>
    <ligand>
        <name>Mn(2+)</name>
        <dbReference type="ChEBI" id="CHEBI:29035"/>
    </ligand>
</feature>
<dbReference type="GO" id="GO:0046327">
    <property type="term" value="P:glycerol biosynthetic process from pyruvate"/>
    <property type="evidence" value="ECO:0007669"/>
    <property type="project" value="TreeGrafter"/>
</dbReference>
<dbReference type="InterPro" id="IPR008209">
    <property type="entry name" value="PEP_carboxykinase_GTP"/>
</dbReference>
<dbReference type="InterPro" id="IPR008210">
    <property type="entry name" value="PEP_carboxykinase_N"/>
</dbReference>
<comment type="cofactor">
    <cofactor evidence="11">
        <name>Mn(2+)</name>
        <dbReference type="ChEBI" id="CHEBI:29035"/>
    </cofactor>
    <text evidence="11">Binds 1 Mn(2+) ion per subunit.</text>
</comment>
<comment type="subunit">
    <text evidence="3 11">Monomer.</text>
</comment>
<evidence type="ECO:0000256" key="1">
    <source>
        <dbReference type="ARBA" id="ARBA00004742"/>
    </source>
</evidence>
<dbReference type="GO" id="GO:0016301">
    <property type="term" value="F:kinase activity"/>
    <property type="evidence" value="ECO:0007669"/>
    <property type="project" value="UniProtKB-KW"/>
</dbReference>
<dbReference type="GO" id="GO:0019543">
    <property type="term" value="P:propionate catabolic process"/>
    <property type="evidence" value="ECO:0007669"/>
    <property type="project" value="TreeGrafter"/>
</dbReference>
<keyword evidence="6 11" id="KW-0547">Nucleotide-binding</keyword>
<feature type="binding site" evidence="11">
    <location>
        <position position="270"/>
    </location>
    <ligand>
        <name>substrate</name>
    </ligand>
</feature>
<dbReference type="PANTHER" id="PTHR11561:SF0">
    <property type="entry name" value="PHOSPHOENOLPYRUVATE CARBOXYKINASE [GTP]-RELATED"/>
    <property type="match status" value="1"/>
</dbReference>
<evidence type="ECO:0000256" key="6">
    <source>
        <dbReference type="ARBA" id="ARBA00022741"/>
    </source>
</evidence>
<feature type="binding site" evidence="11">
    <location>
        <begin position="219"/>
        <end position="221"/>
    </location>
    <ligand>
        <name>substrate</name>
    </ligand>
</feature>
<dbReference type="Gene3D" id="3.40.449.10">
    <property type="entry name" value="Phosphoenolpyruvate Carboxykinase, domain 1"/>
    <property type="match status" value="1"/>
</dbReference>
<dbReference type="SUPFAM" id="SSF53795">
    <property type="entry name" value="PEP carboxykinase-like"/>
    <property type="match status" value="1"/>
</dbReference>
<evidence type="ECO:0000256" key="10">
    <source>
        <dbReference type="ARBA" id="ARBA00023239"/>
    </source>
</evidence>
<proteinExistence type="inferred from homology"/>
<keyword evidence="10 11" id="KW-0456">Lyase</keyword>
<dbReference type="RefSeq" id="WP_181889209.1">
    <property type="nucleotide sequence ID" value="NZ_JACDTZ010000001.1"/>
</dbReference>
<keyword evidence="11" id="KW-0963">Cytoplasm</keyword>
<dbReference type="Gene3D" id="3.90.228.20">
    <property type="match status" value="1"/>
</dbReference>
<dbReference type="InterPro" id="IPR018091">
    <property type="entry name" value="PEP_carboxykin_GTP_CS"/>
</dbReference>
<keyword evidence="14" id="KW-0808">Transferase</keyword>
<evidence type="ECO:0000256" key="8">
    <source>
        <dbReference type="ARBA" id="ARBA00023134"/>
    </source>
</evidence>
<dbReference type="CDD" id="cd00819">
    <property type="entry name" value="PEPCK_GTP"/>
    <property type="match status" value="1"/>
</dbReference>
<sequence length="608" mass="67664">MTAEIKRLEGTNPTDNEKLIAWINEAVELFQPDKVVFADGSQEEWDRLTAELVEAGTLIKLNEEKRPNSFLARSNPSDVARVESRTFISTENEEDAGPTNNWMKPAALKEEMLEHFTGSMRGRTMYVVPFCMGPISDPDPKLGVQLTDSAYVVLSMRIMTRMGTQALEKIQGENFVHCLHSVGAPLEPGQEDAAWPCNDTKYISQFPETKEIWSYGSGYGGNAILAKKCYALRIASVMAKEEGWMAEHMLILKLTSPEGKAYHIAAAFPSACGKTNLAMITPTLDGWTAEVVGDDIAWMHLREDGLYAVNPENGFFGVAPGTNYASNPIAMRSMEPGNILFTNVALTDDGDIWWEGMDGDKPAHLIDWRGEDWTPESSSKAAHPNSRYCVAIEQCPAAAPEFNDWQGVKIDAILFGGRRPDTVPLVTQAHNWEHGTMIGAMLSSGQTAASAEAKVGSLRHDPMAMLPFMGYNVGDYFQHWLDMGEKGGDRMPEIFLVNWFRRGDDDRFLWPGFGDNSRVLKWVIDRIEGKVDADETVVGYTARAEDLDLTGLDTPIEDVREALTADPELWKEDVADSRRYLEGLGSRVPQEIFDQLKKLDERIHAATK</sequence>
<dbReference type="GO" id="GO:0005829">
    <property type="term" value="C:cytosol"/>
    <property type="evidence" value="ECO:0007669"/>
    <property type="project" value="TreeGrafter"/>
</dbReference>
<dbReference type="GO" id="GO:0004613">
    <property type="term" value="F:phosphoenolpyruvate carboxykinase (GTP) activity"/>
    <property type="evidence" value="ECO:0007669"/>
    <property type="project" value="UniProtKB-UniRule"/>
</dbReference>
<keyword evidence="14" id="KW-0670">Pyruvate</keyword>
<feature type="binding site" evidence="11">
    <location>
        <begin position="513"/>
        <end position="516"/>
    </location>
    <ligand>
        <name>GTP</name>
        <dbReference type="ChEBI" id="CHEBI:37565"/>
    </ligand>
</feature>
<feature type="binding site" evidence="11">
    <location>
        <position position="295"/>
    </location>
    <ligand>
        <name>Mn(2+)</name>
        <dbReference type="ChEBI" id="CHEBI:29035"/>
    </ligand>
</feature>
<evidence type="ECO:0000256" key="5">
    <source>
        <dbReference type="ARBA" id="ARBA00022723"/>
    </source>
</evidence>
<dbReference type="GO" id="GO:0033993">
    <property type="term" value="P:response to lipid"/>
    <property type="evidence" value="ECO:0007669"/>
    <property type="project" value="TreeGrafter"/>
</dbReference>
<organism evidence="14 15">
    <name type="scientific">Corynebacterium haemomassiliense</name>
    <dbReference type="NCBI Taxonomy" id="2754726"/>
    <lineage>
        <taxon>Bacteria</taxon>
        <taxon>Bacillati</taxon>
        <taxon>Actinomycetota</taxon>
        <taxon>Actinomycetes</taxon>
        <taxon>Mycobacteriales</taxon>
        <taxon>Corynebacteriaceae</taxon>
        <taxon>Corynebacterium</taxon>
    </lineage>
</organism>
<dbReference type="GO" id="GO:0071333">
    <property type="term" value="P:cellular response to glucose stimulus"/>
    <property type="evidence" value="ECO:0007669"/>
    <property type="project" value="TreeGrafter"/>
</dbReference>
<feature type="binding site" evidence="11">
    <location>
        <position position="387"/>
    </location>
    <ligand>
        <name>GTP</name>
        <dbReference type="ChEBI" id="CHEBI:37565"/>
    </ligand>
</feature>
<dbReference type="HAMAP" id="MF_00452">
    <property type="entry name" value="PEPCK_GTP"/>
    <property type="match status" value="1"/>
</dbReference>
<comment type="subcellular location">
    <subcellularLocation>
        <location evidence="11">Cytoplasm</location>
    </subcellularLocation>
</comment>
<feature type="binding site" evidence="11">
    <location>
        <begin position="385"/>
        <end position="387"/>
    </location>
    <ligand>
        <name>substrate</name>
    </ligand>
</feature>
<evidence type="ECO:0000256" key="9">
    <source>
        <dbReference type="ARBA" id="ARBA00023211"/>
    </source>
</evidence>
<comment type="similarity">
    <text evidence="2 11">Belongs to the phosphoenolpyruvate carboxykinase [GTP] family.</text>
</comment>
<feature type="binding site" evidence="11">
    <location>
        <position position="81"/>
    </location>
    <ligand>
        <name>substrate</name>
    </ligand>
</feature>
<comment type="caution">
    <text evidence="14">The sequence shown here is derived from an EMBL/GenBank/DDBJ whole genome shotgun (WGS) entry which is preliminary data.</text>
</comment>
<dbReference type="PANTHER" id="PTHR11561">
    <property type="entry name" value="PHOSPHOENOLPYRUVATE CARBOXYKINASE"/>
    <property type="match status" value="1"/>
</dbReference>
<protein>
    <recommendedName>
        <fullName evidence="11">Phosphoenolpyruvate carboxykinase [GTP]</fullName>
        <shortName evidence="11">PEP carboxykinase</shortName>
        <shortName evidence="11">PEPCK</shortName>
        <ecNumber evidence="11">4.1.1.32</ecNumber>
    </recommendedName>
    <alternativeName>
        <fullName evidence="11">GTP-dependent phosphoenolpyruvate carboxykinase</fullName>
        <shortName evidence="11">GTP-PEPCK</shortName>
    </alternativeName>
</protein>
<dbReference type="UniPathway" id="UPA00138"/>
<evidence type="ECO:0000313" key="15">
    <source>
        <dbReference type="Proteomes" id="UP000523682"/>
    </source>
</evidence>
<keyword evidence="15" id="KW-1185">Reference proteome</keyword>
<keyword evidence="14" id="KW-0418">Kinase</keyword>
<feature type="active site" evidence="11">
    <location>
        <position position="272"/>
    </location>
</feature>
<dbReference type="GO" id="GO:0006094">
    <property type="term" value="P:gluconeogenesis"/>
    <property type="evidence" value="ECO:0007669"/>
    <property type="project" value="UniProtKB-UniRule"/>
</dbReference>
<evidence type="ECO:0000256" key="11">
    <source>
        <dbReference type="HAMAP-Rule" id="MF_00452"/>
    </source>
</evidence>
<dbReference type="FunFam" id="3.40.449.10:FF:000005">
    <property type="entry name" value="Phosphoenolpyruvate carboxykinase [GTP]"/>
    <property type="match status" value="1"/>
</dbReference>
<dbReference type="Pfam" id="PF17297">
    <property type="entry name" value="PEPCK_N"/>
    <property type="match status" value="1"/>
</dbReference>
<evidence type="ECO:0000256" key="2">
    <source>
        <dbReference type="ARBA" id="ARBA00005796"/>
    </source>
</evidence>
<gene>
    <name evidence="11" type="primary">pckG</name>
    <name evidence="14" type="ORF">H0193_07265</name>
</gene>
<dbReference type="PIRSF" id="PIRSF001348">
    <property type="entry name" value="PEP_carboxykinase_GTP"/>
    <property type="match status" value="1"/>
</dbReference>
<comment type="catalytic activity">
    <reaction evidence="11">
        <text>oxaloacetate + GTP = phosphoenolpyruvate + GDP + CO2</text>
        <dbReference type="Rhea" id="RHEA:10388"/>
        <dbReference type="ChEBI" id="CHEBI:16452"/>
        <dbReference type="ChEBI" id="CHEBI:16526"/>
        <dbReference type="ChEBI" id="CHEBI:37565"/>
        <dbReference type="ChEBI" id="CHEBI:58189"/>
        <dbReference type="ChEBI" id="CHEBI:58702"/>
        <dbReference type="EC" id="4.1.1.32"/>
    </reaction>
</comment>
<dbReference type="EC" id="4.1.1.32" evidence="11"/>
<dbReference type="AlphaFoldDB" id="A0A7W2I409"/>
<dbReference type="PROSITE" id="PS00505">
    <property type="entry name" value="PEPCK_GTP"/>
    <property type="match status" value="1"/>
</dbReference>
<dbReference type="Gene3D" id="2.170.8.10">
    <property type="entry name" value="Phosphoenolpyruvate Carboxykinase, domain 2"/>
    <property type="match status" value="1"/>
</dbReference>
<evidence type="ECO:0000259" key="12">
    <source>
        <dbReference type="Pfam" id="PF00821"/>
    </source>
</evidence>
<comment type="function">
    <text evidence="11">Catalyzes the conversion of oxaloacetate (OAA) to phosphoenolpyruvate (PEP), the rate-limiting step in the metabolic pathway that produces glucose from lactate and other precursors derived from the citric acid cycle.</text>
</comment>
<dbReference type="NCBIfam" id="NF003253">
    <property type="entry name" value="PRK04210.1"/>
    <property type="match status" value="1"/>
</dbReference>
<dbReference type="InterPro" id="IPR035077">
    <property type="entry name" value="PEP_carboxykinase_GTP_C"/>
</dbReference>
<dbReference type="GO" id="GO:0006107">
    <property type="term" value="P:oxaloacetate metabolic process"/>
    <property type="evidence" value="ECO:0007669"/>
    <property type="project" value="TreeGrafter"/>
</dbReference>
<feature type="binding site" evidence="11">
    <location>
        <position position="418"/>
    </location>
    <ligand>
        <name>GTP</name>
        <dbReference type="ChEBI" id="CHEBI:37565"/>
    </ligand>
</feature>
<feature type="domain" description="Phosphoenolpyruvate carboxykinase C-terminal P-loop" evidence="12">
    <location>
        <begin position="244"/>
        <end position="602"/>
    </location>
</feature>
<keyword evidence="9 11" id="KW-0464">Manganese</keyword>
<comment type="pathway">
    <text evidence="1 11">Carbohydrate biosynthesis; gluconeogenesis.</text>
</comment>
<keyword evidence="7 11" id="KW-0210">Decarboxylase</keyword>
<dbReference type="InterPro" id="IPR035078">
    <property type="entry name" value="PEP_carboxykinase_GTP_N"/>
</dbReference>
<feature type="binding site" evidence="11">
    <location>
        <begin position="271"/>
        <end position="276"/>
    </location>
    <ligand>
        <name>GTP</name>
        <dbReference type="ChEBI" id="CHEBI:37565"/>
    </ligand>
</feature>
<evidence type="ECO:0000256" key="4">
    <source>
        <dbReference type="ARBA" id="ARBA00022432"/>
    </source>
</evidence>
<dbReference type="GO" id="GO:0005525">
    <property type="term" value="F:GTP binding"/>
    <property type="evidence" value="ECO:0007669"/>
    <property type="project" value="UniProtKB-UniRule"/>
</dbReference>
<evidence type="ECO:0000256" key="7">
    <source>
        <dbReference type="ARBA" id="ARBA00022793"/>
    </source>
</evidence>
<evidence type="ECO:0000256" key="3">
    <source>
        <dbReference type="ARBA" id="ARBA00011245"/>
    </source>
</evidence>
<name>A0A7W2I409_9CORY</name>
<keyword evidence="5 11" id="KW-0479">Metal-binding</keyword>
<dbReference type="Proteomes" id="UP000523682">
    <property type="component" value="Unassembled WGS sequence"/>
</dbReference>
<evidence type="ECO:0000259" key="13">
    <source>
        <dbReference type="Pfam" id="PF17297"/>
    </source>
</evidence>
<dbReference type="InterPro" id="IPR013035">
    <property type="entry name" value="PEP_carboxykinase_C"/>
</dbReference>
<dbReference type="EMBL" id="JACDTZ010000001">
    <property type="protein sequence ID" value="MBA5244608.1"/>
    <property type="molecule type" value="Genomic_DNA"/>
</dbReference>